<name>A0A4R3IFX3_9GAMM</name>
<dbReference type="InterPro" id="IPR041614">
    <property type="entry name" value="DprA_WH"/>
</dbReference>
<comment type="caution">
    <text evidence="4">The sequence shown here is derived from an EMBL/GenBank/DDBJ whole genome shotgun (WGS) entry which is preliminary data.</text>
</comment>
<dbReference type="Gene3D" id="1.10.10.10">
    <property type="entry name" value="Winged helix-like DNA-binding domain superfamily/Winged helix DNA-binding domain"/>
    <property type="match status" value="1"/>
</dbReference>
<protein>
    <submittedName>
        <fullName evidence="4">DNA processing protein</fullName>
    </submittedName>
</protein>
<dbReference type="NCBIfam" id="TIGR00732">
    <property type="entry name" value="dprA"/>
    <property type="match status" value="1"/>
</dbReference>
<accession>A0A4R3IFX3</accession>
<dbReference type="PANTHER" id="PTHR43022">
    <property type="entry name" value="PROTEIN SMF"/>
    <property type="match status" value="1"/>
</dbReference>
<evidence type="ECO:0000259" key="2">
    <source>
        <dbReference type="Pfam" id="PF02481"/>
    </source>
</evidence>
<dbReference type="InterPro" id="IPR003488">
    <property type="entry name" value="DprA"/>
</dbReference>
<proteinExistence type="inferred from homology"/>
<feature type="domain" description="DprA winged helix" evidence="3">
    <location>
        <begin position="301"/>
        <end position="359"/>
    </location>
</feature>
<dbReference type="RefSeq" id="WP_165901772.1">
    <property type="nucleotide sequence ID" value="NZ_SLZR01000001.1"/>
</dbReference>
<gene>
    <name evidence="4" type="ORF">BCF53_101235</name>
</gene>
<evidence type="ECO:0000259" key="3">
    <source>
        <dbReference type="Pfam" id="PF17782"/>
    </source>
</evidence>
<sequence length="366" mass="39877">MPTNPLAWLRWVLIPNFGLKKCHDLLNYIDSPESLFLHPDRWPLSASVRRTVLEMNHLGEQHPVHRRALQQLEWAEQPGHCLVSIEDDAYPHTFQALVDAPLLIWGKGNPDVLNNKQIGIVGSRAASANALRHTANISACLAGNGLTITSGGATGVDSASHQAALDAQGKTIAVLGCGVDIVYPKHNRQLFDSISRNGMVISEYPLGTQPKPGHFPRRNRIISALSEAIIVIEAGLKSGTLTTAQHALEQGKDIFVLPGDIANPNNAGSHKLIQEGAFLLAEPRDVLEFLHMKPDFNLAAQQADLSHLSPLQQQILATLQIEPKPLEGLAHDLSEPMHQLLEPILELELEGLIEQHPGGYALSSLL</sequence>
<dbReference type="SUPFAM" id="SSF102405">
    <property type="entry name" value="MCP/YpsA-like"/>
    <property type="match status" value="1"/>
</dbReference>
<dbReference type="Gene3D" id="3.40.50.450">
    <property type="match status" value="1"/>
</dbReference>
<reference evidence="4 5" key="1">
    <citation type="submission" date="2019-03" db="EMBL/GenBank/DDBJ databases">
        <title>Genomic Encyclopedia of Archaeal and Bacterial Type Strains, Phase II (KMG-II): from individual species to whole genera.</title>
        <authorList>
            <person name="Goeker M."/>
        </authorList>
    </citation>
    <scope>NUCLEOTIDE SEQUENCE [LARGE SCALE GENOMIC DNA]</scope>
    <source>
        <strain evidence="4 5">DSM 15388</strain>
    </source>
</reference>
<organism evidence="4 5">
    <name type="scientific">Reinekea marinisedimentorum</name>
    <dbReference type="NCBI Taxonomy" id="230495"/>
    <lineage>
        <taxon>Bacteria</taxon>
        <taxon>Pseudomonadati</taxon>
        <taxon>Pseudomonadota</taxon>
        <taxon>Gammaproteobacteria</taxon>
        <taxon>Oceanospirillales</taxon>
        <taxon>Saccharospirillaceae</taxon>
        <taxon>Reinekea</taxon>
    </lineage>
</organism>
<dbReference type="AlphaFoldDB" id="A0A4R3IFX3"/>
<comment type="similarity">
    <text evidence="1">Belongs to the DprA/Smf family.</text>
</comment>
<evidence type="ECO:0000256" key="1">
    <source>
        <dbReference type="ARBA" id="ARBA00006525"/>
    </source>
</evidence>
<feature type="domain" description="Smf/DprA SLOG" evidence="2">
    <location>
        <begin position="83"/>
        <end position="290"/>
    </location>
</feature>
<dbReference type="Proteomes" id="UP000295793">
    <property type="component" value="Unassembled WGS sequence"/>
</dbReference>
<dbReference type="PANTHER" id="PTHR43022:SF1">
    <property type="entry name" value="PROTEIN SMF"/>
    <property type="match status" value="1"/>
</dbReference>
<dbReference type="Pfam" id="PF02481">
    <property type="entry name" value="DNA_processg_A"/>
    <property type="match status" value="1"/>
</dbReference>
<dbReference type="GO" id="GO:0009294">
    <property type="term" value="P:DNA-mediated transformation"/>
    <property type="evidence" value="ECO:0007669"/>
    <property type="project" value="InterPro"/>
</dbReference>
<dbReference type="InterPro" id="IPR057666">
    <property type="entry name" value="DrpA_SLOG"/>
</dbReference>
<evidence type="ECO:0000313" key="5">
    <source>
        <dbReference type="Proteomes" id="UP000295793"/>
    </source>
</evidence>
<dbReference type="Pfam" id="PF17782">
    <property type="entry name" value="WHD_DprA"/>
    <property type="match status" value="1"/>
</dbReference>
<evidence type="ECO:0000313" key="4">
    <source>
        <dbReference type="EMBL" id="TCS43892.1"/>
    </source>
</evidence>
<dbReference type="EMBL" id="SLZR01000001">
    <property type="protein sequence ID" value="TCS43892.1"/>
    <property type="molecule type" value="Genomic_DNA"/>
</dbReference>
<keyword evidence="5" id="KW-1185">Reference proteome</keyword>
<dbReference type="InterPro" id="IPR036388">
    <property type="entry name" value="WH-like_DNA-bd_sf"/>
</dbReference>